<evidence type="ECO:0000256" key="3">
    <source>
        <dbReference type="ARBA" id="ARBA00022449"/>
    </source>
</evidence>
<feature type="transmembrane region" description="Helical" evidence="12">
    <location>
        <begin position="167"/>
        <end position="187"/>
    </location>
</feature>
<dbReference type="InterPro" id="IPR044880">
    <property type="entry name" value="NCX_ion-bd_dom_sf"/>
</dbReference>
<dbReference type="PANTHER" id="PTHR11878:SF65">
    <property type="entry name" value="NA_CA-EXCHANGE PROTEIN, ISOFORM G"/>
    <property type="match status" value="1"/>
</dbReference>
<keyword evidence="6" id="KW-0732">Signal</keyword>
<dbReference type="InterPro" id="IPR051171">
    <property type="entry name" value="CaCA"/>
</dbReference>
<evidence type="ECO:0000256" key="1">
    <source>
        <dbReference type="ARBA" id="ARBA00004127"/>
    </source>
</evidence>
<dbReference type="Pfam" id="PF16494">
    <property type="entry name" value="Na_Ca_ex_C"/>
    <property type="match status" value="1"/>
</dbReference>
<evidence type="ECO:0000256" key="6">
    <source>
        <dbReference type="ARBA" id="ARBA00022729"/>
    </source>
</evidence>
<feature type="domain" description="Calx-beta" evidence="13">
    <location>
        <begin position="389"/>
        <end position="488"/>
    </location>
</feature>
<dbReference type="GO" id="GO:0012505">
    <property type="term" value="C:endomembrane system"/>
    <property type="evidence" value="ECO:0007669"/>
    <property type="project" value="UniProtKB-SubCell"/>
</dbReference>
<dbReference type="Pfam" id="PF03160">
    <property type="entry name" value="Calx-beta"/>
    <property type="match status" value="1"/>
</dbReference>
<dbReference type="GO" id="GO:0042383">
    <property type="term" value="C:sarcolemma"/>
    <property type="evidence" value="ECO:0007669"/>
    <property type="project" value="TreeGrafter"/>
</dbReference>
<dbReference type="GO" id="GO:0030424">
    <property type="term" value="C:axon"/>
    <property type="evidence" value="ECO:0007669"/>
    <property type="project" value="TreeGrafter"/>
</dbReference>
<accession>A0A1I8F0D2</accession>
<dbReference type="Gene3D" id="2.60.40.2030">
    <property type="match status" value="2"/>
</dbReference>
<sequence length="668" mass="76989">MPKTIQAWIRNCNSVLSMIKWFYNNFIFNYHIRIIWIIIIFSSLINFVQANSNHTETDTIKNCVDGMIIPIWRPFLHLNIGDRIFRGVSIVADRFMSSIEVITSMERTVQVKRPGLEPLKVKVRIWNDTVSNLTLMALGSSAPEILLSIIEVIGKGFNAGDLGPNTIVGSAAFNLFMIIAICVMAVPNGEIRRQKHLDVFCVTATWFFPNSLINLNSLIKLWKKKKLKSNYSMSLFAYIWMYLILSVFSPGIIEIWEVLTAYIADIEIIQRRFMPHRYRRTSHGIVATEGEEMEILGENGYLKGNKIDPAVKAFEDNRKTFIEIMREIRKKNPQIDPSELQKQAEYEMINRGPKSRAFYRVQATRRLIGGGHVIRKQLDKDHKCAIAQEQEKQFRENTCKIFFDPAHYTVLENVGTFDIVIGRDGGPKGLTIMVDYYTEDGTANAGDDYIPVKGTLIFHPEDKIQKVTIEIVDDDVFEEDEHFYLHLNNLRVCTKDGLILDPKKLGGIPLATLELPSTATVMILDDDHAGIFSFEHDHFEIIENCGYLLLKIQRTSGCRGKIVLPYRAIDGTALRGKHYEFEEGEVIFEDNQTEAFIEIGITNTEQYERMDYFFIILDQPIWIKKMSDLRKIQERFLKRIERKKNDSLNSLNRKSESFDCDGMLHKIL</sequence>
<keyword evidence="2" id="KW-0813">Transport</keyword>
<evidence type="ECO:0000256" key="4">
    <source>
        <dbReference type="ARBA" id="ARBA00022568"/>
    </source>
</evidence>
<keyword evidence="10" id="KW-0406">Ion transport</keyword>
<dbReference type="Gene3D" id="1.20.1420.30">
    <property type="entry name" value="NCX, central ion-binding region"/>
    <property type="match status" value="1"/>
</dbReference>
<dbReference type="Pfam" id="PF01699">
    <property type="entry name" value="Na_Ca_ex"/>
    <property type="match status" value="1"/>
</dbReference>
<keyword evidence="7" id="KW-0677">Repeat</keyword>
<keyword evidence="4" id="KW-0109">Calcium transport</keyword>
<dbReference type="SMART" id="SM00237">
    <property type="entry name" value="Calx_beta"/>
    <property type="match status" value="2"/>
</dbReference>
<dbReference type="PANTHER" id="PTHR11878">
    <property type="entry name" value="SODIUM/CALCIUM EXCHANGER"/>
    <property type="match status" value="1"/>
</dbReference>
<feature type="transmembrane region" description="Helical" evidence="12">
    <location>
        <begin position="21"/>
        <end position="45"/>
    </location>
</feature>
<evidence type="ECO:0000256" key="7">
    <source>
        <dbReference type="ARBA" id="ARBA00022737"/>
    </source>
</evidence>
<feature type="domain" description="Calx-beta" evidence="13">
    <location>
        <begin position="519"/>
        <end position="618"/>
    </location>
</feature>
<keyword evidence="5 12" id="KW-0812">Transmembrane</keyword>
<evidence type="ECO:0000256" key="12">
    <source>
        <dbReference type="SAM" id="Phobius"/>
    </source>
</evidence>
<dbReference type="AlphaFoldDB" id="A0A1I8F0D2"/>
<dbReference type="InterPro" id="IPR003644">
    <property type="entry name" value="Calx_beta"/>
</dbReference>
<dbReference type="InterPro" id="IPR004837">
    <property type="entry name" value="NaCa_Exmemb"/>
</dbReference>
<dbReference type="GO" id="GO:0007154">
    <property type="term" value="P:cell communication"/>
    <property type="evidence" value="ECO:0007669"/>
    <property type="project" value="InterPro"/>
</dbReference>
<evidence type="ECO:0000259" key="13">
    <source>
        <dbReference type="SMART" id="SM00237"/>
    </source>
</evidence>
<dbReference type="GO" id="GO:0098703">
    <property type="term" value="P:calcium ion import across plasma membrane"/>
    <property type="evidence" value="ECO:0007669"/>
    <property type="project" value="TreeGrafter"/>
</dbReference>
<evidence type="ECO:0000256" key="10">
    <source>
        <dbReference type="ARBA" id="ARBA00023065"/>
    </source>
</evidence>
<keyword evidence="11 12" id="KW-0472">Membrane</keyword>
<dbReference type="GO" id="GO:0098794">
    <property type="term" value="C:postsynapse"/>
    <property type="evidence" value="ECO:0007669"/>
    <property type="project" value="TreeGrafter"/>
</dbReference>
<keyword evidence="3" id="KW-0050">Antiport</keyword>
<dbReference type="InterPro" id="IPR032452">
    <property type="entry name" value="Na_Ca_Ex_C-exten"/>
</dbReference>
<dbReference type="WBParaSite" id="maker-PairedContig_885-snap-gene-0.3-mRNA-1">
    <property type="protein sequence ID" value="maker-PairedContig_885-snap-gene-0.3-mRNA-1"/>
    <property type="gene ID" value="maker-PairedContig_885-snap-gene-0.3"/>
</dbReference>
<dbReference type="GO" id="GO:0005432">
    <property type="term" value="F:calcium:sodium antiporter activity"/>
    <property type="evidence" value="ECO:0007669"/>
    <property type="project" value="TreeGrafter"/>
</dbReference>
<protein>
    <recommendedName>
        <fullName evidence="13">Calx-beta domain-containing protein</fullName>
    </recommendedName>
</protein>
<dbReference type="STRING" id="6293.A0A1I8F0D2"/>
<dbReference type="InterPro" id="IPR038081">
    <property type="entry name" value="CalX-like_sf"/>
</dbReference>
<name>A0A1I8F0D2_WUCBA</name>
<proteinExistence type="predicted"/>
<evidence type="ECO:0000256" key="8">
    <source>
        <dbReference type="ARBA" id="ARBA00022837"/>
    </source>
</evidence>
<evidence type="ECO:0000313" key="14">
    <source>
        <dbReference type="WBParaSite" id="maker-PairedContig_885-snap-gene-0.3-mRNA-1"/>
    </source>
</evidence>
<evidence type="ECO:0000256" key="2">
    <source>
        <dbReference type="ARBA" id="ARBA00022448"/>
    </source>
</evidence>
<comment type="subcellular location">
    <subcellularLocation>
        <location evidence="1">Endomembrane system</location>
        <topology evidence="1">Multi-pass membrane protein</topology>
    </subcellularLocation>
</comment>
<keyword evidence="9 12" id="KW-1133">Transmembrane helix</keyword>
<organism evidence="14">
    <name type="scientific">Wuchereria bancrofti</name>
    <dbReference type="NCBI Taxonomy" id="6293"/>
    <lineage>
        <taxon>Eukaryota</taxon>
        <taxon>Metazoa</taxon>
        <taxon>Ecdysozoa</taxon>
        <taxon>Nematoda</taxon>
        <taxon>Chromadorea</taxon>
        <taxon>Rhabditida</taxon>
        <taxon>Spirurina</taxon>
        <taxon>Spiruromorpha</taxon>
        <taxon>Filarioidea</taxon>
        <taxon>Onchocercidae</taxon>
        <taxon>Wuchereria</taxon>
    </lineage>
</organism>
<evidence type="ECO:0000256" key="5">
    <source>
        <dbReference type="ARBA" id="ARBA00022692"/>
    </source>
</evidence>
<reference evidence="14" key="1">
    <citation type="submission" date="2016-11" db="UniProtKB">
        <authorList>
            <consortium name="WormBaseParasite"/>
        </authorList>
    </citation>
    <scope>IDENTIFICATION</scope>
    <source>
        <strain evidence="14">pt0022</strain>
    </source>
</reference>
<evidence type="ECO:0000256" key="11">
    <source>
        <dbReference type="ARBA" id="ARBA00023136"/>
    </source>
</evidence>
<dbReference type="SUPFAM" id="SSF141072">
    <property type="entry name" value="CalX-like"/>
    <property type="match status" value="2"/>
</dbReference>
<evidence type="ECO:0000256" key="9">
    <source>
        <dbReference type="ARBA" id="ARBA00022989"/>
    </source>
</evidence>
<feature type="transmembrane region" description="Helical" evidence="12">
    <location>
        <begin position="239"/>
        <end position="264"/>
    </location>
</feature>
<keyword evidence="8" id="KW-0106">Calcium</keyword>